<reference evidence="16 17" key="1">
    <citation type="submission" date="2018-04" db="EMBL/GenBank/DDBJ databases">
        <authorList>
            <person name="Zhang X."/>
            <person name="Yuan J."/>
            <person name="Li F."/>
            <person name="Xiang J."/>
        </authorList>
    </citation>
    <scope>NUCLEOTIDE SEQUENCE [LARGE SCALE GENOMIC DNA]</scope>
    <source>
        <tissue evidence="16">Muscle</tissue>
    </source>
</reference>
<accession>A0A423U6C3</accession>
<dbReference type="Proteomes" id="UP000283509">
    <property type="component" value="Unassembled WGS sequence"/>
</dbReference>
<keyword evidence="17" id="KW-1185">Reference proteome</keyword>
<evidence type="ECO:0000256" key="1">
    <source>
        <dbReference type="ARBA" id="ARBA00004651"/>
    </source>
</evidence>
<dbReference type="InterPro" id="IPR019594">
    <property type="entry name" value="Glu/Gly-bd"/>
</dbReference>
<comment type="similarity">
    <text evidence="2">Belongs to the glutamate-gated ion channel (TC 1.A.10.1) family.</text>
</comment>
<keyword evidence="6 13" id="KW-1133">Transmembrane helix</keyword>
<organism evidence="16 17">
    <name type="scientific">Penaeus vannamei</name>
    <name type="common">Whiteleg shrimp</name>
    <name type="synonym">Litopenaeus vannamei</name>
    <dbReference type="NCBI Taxonomy" id="6689"/>
    <lineage>
        <taxon>Eukaryota</taxon>
        <taxon>Metazoa</taxon>
        <taxon>Ecdysozoa</taxon>
        <taxon>Arthropoda</taxon>
        <taxon>Crustacea</taxon>
        <taxon>Multicrustacea</taxon>
        <taxon>Malacostraca</taxon>
        <taxon>Eumalacostraca</taxon>
        <taxon>Eucarida</taxon>
        <taxon>Decapoda</taxon>
        <taxon>Dendrobranchiata</taxon>
        <taxon>Penaeoidea</taxon>
        <taxon>Penaeidae</taxon>
        <taxon>Penaeus</taxon>
    </lineage>
</organism>
<keyword evidence="5 13" id="KW-0812">Transmembrane</keyword>
<protein>
    <submittedName>
        <fullName evidence="16">Variant Ionotropic Glutamate Receptor</fullName>
    </submittedName>
</protein>
<feature type="domain" description="Ionotropic glutamate receptor L-glutamate and glycine-binding" evidence="15">
    <location>
        <begin position="94"/>
        <end position="185"/>
    </location>
</feature>
<dbReference type="Pfam" id="PF10613">
    <property type="entry name" value="Lig_chan-Glu_bd"/>
    <property type="match status" value="1"/>
</dbReference>
<reference evidence="16 17" key="2">
    <citation type="submission" date="2019-01" db="EMBL/GenBank/DDBJ databases">
        <title>The decoding of complex shrimp genome reveals the adaptation for benthos swimmer, frequently molting mechanism and breeding impact on genome.</title>
        <authorList>
            <person name="Sun Y."/>
            <person name="Gao Y."/>
            <person name="Yu Y."/>
        </authorList>
    </citation>
    <scope>NUCLEOTIDE SEQUENCE [LARGE SCALE GENOMIC DNA]</scope>
    <source>
        <tissue evidence="16">Muscle</tissue>
    </source>
</reference>
<keyword evidence="3" id="KW-0813">Transport</keyword>
<evidence type="ECO:0000259" key="14">
    <source>
        <dbReference type="Pfam" id="PF00060"/>
    </source>
</evidence>
<evidence type="ECO:0000256" key="6">
    <source>
        <dbReference type="ARBA" id="ARBA00022989"/>
    </source>
</evidence>
<evidence type="ECO:0000256" key="7">
    <source>
        <dbReference type="ARBA" id="ARBA00023065"/>
    </source>
</evidence>
<evidence type="ECO:0000256" key="3">
    <source>
        <dbReference type="ARBA" id="ARBA00022448"/>
    </source>
</evidence>
<evidence type="ECO:0000256" key="12">
    <source>
        <dbReference type="ARBA" id="ARBA00023303"/>
    </source>
</evidence>
<dbReference type="GO" id="GO:0005886">
    <property type="term" value="C:plasma membrane"/>
    <property type="evidence" value="ECO:0007669"/>
    <property type="project" value="UniProtKB-SubCell"/>
</dbReference>
<dbReference type="PANTHER" id="PTHR42643:SF24">
    <property type="entry name" value="IONOTROPIC RECEPTOR 60A"/>
    <property type="match status" value="1"/>
</dbReference>
<dbReference type="Pfam" id="PF00060">
    <property type="entry name" value="Lig_chan"/>
    <property type="match status" value="1"/>
</dbReference>
<feature type="transmembrane region" description="Helical" evidence="13">
    <location>
        <begin position="194"/>
        <end position="220"/>
    </location>
</feature>
<keyword evidence="9 16" id="KW-0675">Receptor</keyword>
<dbReference type="AlphaFoldDB" id="A0A423U6C3"/>
<feature type="domain" description="Ionotropic glutamate receptor C-terminal" evidence="14">
    <location>
        <begin position="236"/>
        <end position="365"/>
    </location>
</feature>
<dbReference type="GO" id="GO:0050906">
    <property type="term" value="P:detection of stimulus involved in sensory perception"/>
    <property type="evidence" value="ECO:0007669"/>
    <property type="project" value="UniProtKB-ARBA"/>
</dbReference>
<name>A0A423U6C3_PENVA</name>
<dbReference type="EMBL" id="QCYY01000575">
    <property type="protein sequence ID" value="ROT84249.1"/>
    <property type="molecule type" value="Genomic_DNA"/>
</dbReference>
<keyword evidence="11" id="KW-1071">Ligand-gated ion channel</keyword>
<evidence type="ECO:0000256" key="5">
    <source>
        <dbReference type="ARBA" id="ARBA00022692"/>
    </source>
</evidence>
<dbReference type="GO" id="GO:0015276">
    <property type="term" value="F:ligand-gated monoatomic ion channel activity"/>
    <property type="evidence" value="ECO:0007669"/>
    <property type="project" value="InterPro"/>
</dbReference>
<dbReference type="SUPFAM" id="SSF53850">
    <property type="entry name" value="Periplasmic binding protein-like II"/>
    <property type="match status" value="1"/>
</dbReference>
<evidence type="ECO:0000256" key="10">
    <source>
        <dbReference type="ARBA" id="ARBA00023180"/>
    </source>
</evidence>
<dbReference type="OrthoDB" id="6375714at2759"/>
<dbReference type="Gene3D" id="3.40.190.10">
    <property type="entry name" value="Periplasmic binding protein-like II"/>
    <property type="match status" value="1"/>
</dbReference>
<evidence type="ECO:0000256" key="9">
    <source>
        <dbReference type="ARBA" id="ARBA00023170"/>
    </source>
</evidence>
<keyword evidence="4" id="KW-1003">Cell membrane</keyword>
<gene>
    <name evidence="16" type="ORF">C7M84_022566</name>
</gene>
<comment type="caution">
    <text evidence="16">The sequence shown here is derived from an EMBL/GenBank/DDBJ whole genome shotgun (WGS) entry which is preliminary data.</text>
</comment>
<dbReference type="InterPro" id="IPR052192">
    <property type="entry name" value="Insect_Ionotropic_Sensory_Rcpt"/>
</dbReference>
<keyword evidence="10" id="KW-0325">Glycoprotein</keyword>
<keyword evidence="8 13" id="KW-0472">Membrane</keyword>
<evidence type="ECO:0000256" key="4">
    <source>
        <dbReference type="ARBA" id="ARBA00022475"/>
    </source>
</evidence>
<evidence type="ECO:0000256" key="8">
    <source>
        <dbReference type="ARBA" id="ARBA00023136"/>
    </source>
</evidence>
<feature type="transmembrane region" description="Helical" evidence="13">
    <location>
        <begin position="252"/>
        <end position="272"/>
    </location>
</feature>
<evidence type="ECO:0000256" key="2">
    <source>
        <dbReference type="ARBA" id="ARBA00008685"/>
    </source>
</evidence>
<evidence type="ECO:0000259" key="15">
    <source>
        <dbReference type="Pfam" id="PF10613"/>
    </source>
</evidence>
<dbReference type="Gene3D" id="1.10.287.70">
    <property type="match status" value="1"/>
</dbReference>
<evidence type="ECO:0000313" key="17">
    <source>
        <dbReference type="Proteomes" id="UP000283509"/>
    </source>
</evidence>
<keyword evidence="7" id="KW-0406">Ion transport</keyword>
<dbReference type="PANTHER" id="PTHR42643">
    <property type="entry name" value="IONOTROPIC RECEPTOR 20A-RELATED"/>
    <property type="match status" value="1"/>
</dbReference>
<proteinExistence type="inferred from homology"/>
<evidence type="ECO:0000256" key="11">
    <source>
        <dbReference type="ARBA" id="ARBA00023286"/>
    </source>
</evidence>
<evidence type="ECO:0000313" key="16">
    <source>
        <dbReference type="EMBL" id="ROT84249.1"/>
    </source>
</evidence>
<dbReference type="InterPro" id="IPR001320">
    <property type="entry name" value="Iontro_rcpt_C"/>
</dbReference>
<comment type="subcellular location">
    <subcellularLocation>
        <location evidence="1">Cell membrane</location>
        <topology evidence="1">Multi-pass membrane protein</topology>
    </subcellularLocation>
</comment>
<evidence type="ECO:0000256" key="13">
    <source>
        <dbReference type="SAM" id="Phobius"/>
    </source>
</evidence>
<keyword evidence="12" id="KW-0407">Ion channel</keyword>
<sequence>MPGQGPPPTPLLESTTFVAVLCPRSPRLTPSARVPRRHVAALRGRRKVPPAGRVGPRRFATWDDLFRDRFADFGGRAIHLASDYDDMPLIFETDDGLDGTNIRMMDALAAQLNFTYTSTEQAPDGRRRVGREGRERDVEWDLGELHRGAKDLAINYFTVTPERAEDFDYSVPYYNEGFGLILKVPPPLPRWRSVLYPFTGAVWAAVGCSFAVAVASFHFLARRRTRASFAVNATTIFQGLTTQSLNRVPDSWFVRGFLGLWWFMCWILDISYTCNLIAVLTVPVYPTRIETVDSLAFSDLRLCMLDYGEFVPGALATSSDPALAALGAKTDLVPIIEELDYYGEEGCVELVLAGTHAHTETYSYAKLIYSDLGHGASVYAMRPQLYEGNLVFFFRKKTPWKDKFNDGITRLGSPVSCRSGTRRSWRKETASRWVRGIRRTARRVSR</sequence>